<keyword evidence="4" id="KW-0998">Cell outer membrane</keyword>
<feature type="signal peptide" evidence="6">
    <location>
        <begin position="1"/>
        <end position="21"/>
    </location>
</feature>
<feature type="domain" description="Outer membrane protein beta-barrel" evidence="7">
    <location>
        <begin position="11"/>
        <end position="193"/>
    </location>
</feature>
<reference evidence="8 9" key="1">
    <citation type="submission" date="2012-04" db="EMBL/GenBank/DDBJ databases">
        <title>The Genome Sequence of Afipia clevelandensis ATCC 49720.</title>
        <authorList>
            <consortium name="The Broad Institute Genome Sequencing Platform"/>
            <person name="Earl A."/>
            <person name="Ward D."/>
            <person name="Feldgarden M."/>
            <person name="Gevers D."/>
            <person name="Huys G."/>
            <person name="Walker B."/>
            <person name="Young S.K."/>
            <person name="Zeng Q."/>
            <person name="Gargeya S."/>
            <person name="Fitzgerald M."/>
            <person name="Haas B."/>
            <person name="Abouelleil A."/>
            <person name="Alvarado L."/>
            <person name="Arachchi H.M."/>
            <person name="Berlin A."/>
            <person name="Chapman S.B."/>
            <person name="Goldberg J."/>
            <person name="Griggs A."/>
            <person name="Gujja S."/>
            <person name="Hansen M."/>
            <person name="Howarth C."/>
            <person name="Imamovic A."/>
            <person name="Larimer J."/>
            <person name="McCowen C."/>
            <person name="Montmayeur A."/>
            <person name="Murphy C."/>
            <person name="Neiman D."/>
            <person name="Pearson M."/>
            <person name="Priest M."/>
            <person name="Roberts A."/>
            <person name="Saif S."/>
            <person name="Shea T."/>
            <person name="Sisk P."/>
            <person name="Sykes S."/>
            <person name="Wortman J."/>
            <person name="Nusbaum C."/>
            <person name="Birren B."/>
        </authorList>
    </citation>
    <scope>NUCLEOTIDE SEQUENCE [LARGE SCALE GENOMIC DNA]</scope>
    <source>
        <strain evidence="8 9">ATCC 49720</strain>
    </source>
</reference>
<dbReference type="PATRIC" id="fig|883079.3.peg.4088"/>
<dbReference type="HOGENOM" id="CLU_037100_0_1_5"/>
<comment type="similarity">
    <text evidence="5">Belongs to the Omp25/RopB family.</text>
</comment>
<name>K8P031_9BRAD</name>
<keyword evidence="2 6" id="KW-0732">Signal</keyword>
<dbReference type="Pfam" id="PF13505">
    <property type="entry name" value="OMP_b-brl"/>
    <property type="match status" value="1"/>
</dbReference>
<evidence type="ECO:0000313" key="9">
    <source>
        <dbReference type="Proteomes" id="UP000001095"/>
    </source>
</evidence>
<dbReference type="OrthoDB" id="9815357at2"/>
<accession>K8P031</accession>
<dbReference type="Proteomes" id="UP000001095">
    <property type="component" value="Unassembled WGS sequence"/>
</dbReference>
<gene>
    <name evidence="8" type="ORF">HMPREF9696_04004</name>
</gene>
<evidence type="ECO:0000313" key="8">
    <source>
        <dbReference type="EMBL" id="EKS31783.1"/>
    </source>
</evidence>
<dbReference type="Gene3D" id="2.40.160.20">
    <property type="match status" value="1"/>
</dbReference>
<comment type="caution">
    <text evidence="8">The sequence shown here is derived from an EMBL/GenBank/DDBJ whole genome shotgun (WGS) entry which is preliminary data.</text>
</comment>
<evidence type="ECO:0000259" key="7">
    <source>
        <dbReference type="Pfam" id="PF13505"/>
    </source>
</evidence>
<feature type="chain" id="PRO_5003919352" description="Outer membrane protein beta-barrel domain-containing protein" evidence="6">
    <location>
        <begin position="22"/>
        <end position="229"/>
    </location>
</feature>
<keyword evidence="3" id="KW-0472">Membrane</keyword>
<dbReference type="InterPro" id="IPR011250">
    <property type="entry name" value="OMP/PagP_B-barrel"/>
</dbReference>
<comment type="subcellular location">
    <subcellularLocation>
        <location evidence="1">Cell outer membrane</location>
    </subcellularLocation>
</comment>
<evidence type="ECO:0000256" key="1">
    <source>
        <dbReference type="ARBA" id="ARBA00004442"/>
    </source>
</evidence>
<dbReference type="AlphaFoldDB" id="K8P031"/>
<evidence type="ECO:0000256" key="6">
    <source>
        <dbReference type="SAM" id="SignalP"/>
    </source>
</evidence>
<protein>
    <recommendedName>
        <fullName evidence="7">Outer membrane protein beta-barrel domain-containing protein</fullName>
    </recommendedName>
</protein>
<keyword evidence="9" id="KW-1185">Reference proteome</keyword>
<dbReference type="GO" id="GO:0009279">
    <property type="term" value="C:cell outer membrane"/>
    <property type="evidence" value="ECO:0007669"/>
    <property type="project" value="UniProtKB-SubCell"/>
</dbReference>
<dbReference type="PANTHER" id="PTHR34001">
    <property type="entry name" value="BLL7405 PROTEIN"/>
    <property type="match status" value="1"/>
</dbReference>
<evidence type="ECO:0000256" key="2">
    <source>
        <dbReference type="ARBA" id="ARBA00022729"/>
    </source>
</evidence>
<dbReference type="EMBL" id="AGWY01000018">
    <property type="protein sequence ID" value="EKS31783.1"/>
    <property type="molecule type" value="Genomic_DNA"/>
</dbReference>
<dbReference type="SUPFAM" id="SSF56925">
    <property type="entry name" value="OMPA-like"/>
    <property type="match status" value="1"/>
</dbReference>
<evidence type="ECO:0000256" key="3">
    <source>
        <dbReference type="ARBA" id="ARBA00023136"/>
    </source>
</evidence>
<evidence type="ECO:0000256" key="5">
    <source>
        <dbReference type="ARBA" id="ARBA00038306"/>
    </source>
</evidence>
<dbReference type="InterPro" id="IPR027385">
    <property type="entry name" value="Beta-barrel_OMP"/>
</dbReference>
<sequence>MFKKVVLAGVIAAVAASGAAAADLYVKAKPMPVVSAYNWTGFYVGGHVGYLWGDVTGTSFARNGNDVIDPKGYLAGVQGGYRYQFANRLVLGFEVNAPVAFQKQTVQSALIPGVSYTADVKYAVSAIGTLGYAFDRWLPYIGGGIGTAEVKGGAIFGPGVAEYQTQQHTLGQFVAGVNYGITDNLVAGVRYTYQVAEKATYPFACCSVPLPVTYGLESSAVVGTLEFKF</sequence>
<proteinExistence type="inferred from homology"/>
<organism evidence="8 9">
    <name type="scientific">Afipia clevelandensis ATCC 49720</name>
    <dbReference type="NCBI Taxonomy" id="883079"/>
    <lineage>
        <taxon>Bacteria</taxon>
        <taxon>Pseudomonadati</taxon>
        <taxon>Pseudomonadota</taxon>
        <taxon>Alphaproteobacteria</taxon>
        <taxon>Hyphomicrobiales</taxon>
        <taxon>Nitrobacteraceae</taxon>
        <taxon>Afipia</taxon>
    </lineage>
</organism>
<evidence type="ECO:0000256" key="4">
    <source>
        <dbReference type="ARBA" id="ARBA00023237"/>
    </source>
</evidence>
<dbReference type="PANTHER" id="PTHR34001:SF3">
    <property type="entry name" value="BLL7405 PROTEIN"/>
    <property type="match status" value="1"/>
</dbReference>
<dbReference type="RefSeq" id="WP_002714874.1">
    <property type="nucleotide sequence ID" value="NZ_KB375281.1"/>
</dbReference>
<dbReference type="InterPro" id="IPR051692">
    <property type="entry name" value="OMP-like"/>
</dbReference>